<feature type="transmembrane region" description="Helical" evidence="7">
    <location>
        <begin position="447"/>
        <end position="466"/>
    </location>
</feature>
<feature type="transmembrane region" description="Helical" evidence="7">
    <location>
        <begin position="30"/>
        <end position="56"/>
    </location>
</feature>
<feature type="domain" description="Major facilitator superfamily (MFS) profile" evidence="8">
    <location>
        <begin position="31"/>
        <end position="472"/>
    </location>
</feature>
<dbReference type="STRING" id="429701.A0A2G9H5A0"/>
<keyword evidence="5 7" id="KW-0472">Membrane</keyword>
<dbReference type="PANTHER" id="PTHR23511">
    <property type="entry name" value="SYNAPTIC VESICLE GLYCOPROTEIN 2"/>
    <property type="match status" value="1"/>
</dbReference>
<dbReference type="SUPFAM" id="SSF103473">
    <property type="entry name" value="MFS general substrate transporter"/>
    <property type="match status" value="1"/>
</dbReference>
<evidence type="ECO:0000256" key="2">
    <source>
        <dbReference type="ARBA" id="ARBA00022448"/>
    </source>
</evidence>
<evidence type="ECO:0000259" key="8">
    <source>
        <dbReference type="PROSITE" id="PS50850"/>
    </source>
</evidence>
<dbReference type="InterPro" id="IPR005828">
    <property type="entry name" value="MFS_sugar_transport-like"/>
</dbReference>
<keyword evidence="10" id="KW-1185">Reference proteome</keyword>
<organism evidence="9 10">
    <name type="scientific">Handroanthus impetiginosus</name>
    <dbReference type="NCBI Taxonomy" id="429701"/>
    <lineage>
        <taxon>Eukaryota</taxon>
        <taxon>Viridiplantae</taxon>
        <taxon>Streptophyta</taxon>
        <taxon>Embryophyta</taxon>
        <taxon>Tracheophyta</taxon>
        <taxon>Spermatophyta</taxon>
        <taxon>Magnoliopsida</taxon>
        <taxon>eudicotyledons</taxon>
        <taxon>Gunneridae</taxon>
        <taxon>Pentapetalae</taxon>
        <taxon>asterids</taxon>
        <taxon>lamiids</taxon>
        <taxon>Lamiales</taxon>
        <taxon>Bignoniaceae</taxon>
        <taxon>Crescentiina</taxon>
        <taxon>Tabebuia alliance</taxon>
        <taxon>Handroanthus</taxon>
    </lineage>
</organism>
<evidence type="ECO:0000256" key="7">
    <source>
        <dbReference type="SAM" id="Phobius"/>
    </source>
</evidence>
<feature type="transmembrane region" description="Helical" evidence="7">
    <location>
        <begin position="97"/>
        <end position="116"/>
    </location>
</feature>
<feature type="transmembrane region" description="Helical" evidence="7">
    <location>
        <begin position="122"/>
        <end position="143"/>
    </location>
</feature>
<dbReference type="Gene3D" id="1.20.1250.20">
    <property type="entry name" value="MFS general substrate transporter like domains"/>
    <property type="match status" value="1"/>
</dbReference>
<evidence type="ECO:0000256" key="1">
    <source>
        <dbReference type="ARBA" id="ARBA00004141"/>
    </source>
</evidence>
<evidence type="ECO:0000256" key="5">
    <source>
        <dbReference type="ARBA" id="ARBA00023136"/>
    </source>
</evidence>
<dbReference type="InterPro" id="IPR020846">
    <property type="entry name" value="MFS_dom"/>
</dbReference>
<dbReference type="GO" id="GO:0022857">
    <property type="term" value="F:transmembrane transporter activity"/>
    <property type="evidence" value="ECO:0007669"/>
    <property type="project" value="InterPro"/>
</dbReference>
<proteinExistence type="inferred from homology"/>
<feature type="transmembrane region" description="Helical" evidence="7">
    <location>
        <begin position="389"/>
        <end position="406"/>
    </location>
</feature>
<dbReference type="Proteomes" id="UP000231279">
    <property type="component" value="Unassembled WGS sequence"/>
</dbReference>
<feature type="transmembrane region" description="Helical" evidence="7">
    <location>
        <begin position="359"/>
        <end position="377"/>
    </location>
</feature>
<gene>
    <name evidence="9" type="ORF">CDL12_14699</name>
</gene>
<evidence type="ECO:0000313" key="10">
    <source>
        <dbReference type="Proteomes" id="UP000231279"/>
    </source>
</evidence>
<comment type="caution">
    <text evidence="9">The sequence shown here is derived from an EMBL/GenBank/DDBJ whole genome shotgun (WGS) entry which is preliminary data.</text>
</comment>
<dbReference type="OrthoDB" id="4139357at2759"/>
<feature type="transmembrane region" description="Helical" evidence="7">
    <location>
        <begin position="418"/>
        <end position="441"/>
    </location>
</feature>
<feature type="transmembrane region" description="Helical" evidence="7">
    <location>
        <begin position="182"/>
        <end position="203"/>
    </location>
</feature>
<evidence type="ECO:0000256" key="3">
    <source>
        <dbReference type="ARBA" id="ARBA00022692"/>
    </source>
</evidence>
<keyword evidence="3 7" id="KW-0812">Transmembrane</keyword>
<reference evidence="10" key="1">
    <citation type="journal article" date="2018" name="Gigascience">
        <title>Genome assembly of the Pink Ipe (Handroanthus impetiginosus, Bignoniaceae), a highly valued, ecologically keystone Neotropical timber forest tree.</title>
        <authorList>
            <person name="Silva-Junior O.B."/>
            <person name="Grattapaglia D."/>
            <person name="Novaes E."/>
            <person name="Collevatti R.G."/>
        </authorList>
    </citation>
    <scope>NUCLEOTIDE SEQUENCE [LARGE SCALE GENOMIC DNA]</scope>
    <source>
        <strain evidence="10">cv. UFG-1</strain>
    </source>
</reference>
<feature type="transmembrane region" description="Helical" evidence="7">
    <location>
        <begin position="155"/>
        <end position="176"/>
    </location>
</feature>
<accession>A0A2G9H5A0</accession>
<keyword evidence="2" id="KW-0813">Transport</keyword>
<feature type="transmembrane region" description="Helical" evidence="7">
    <location>
        <begin position="285"/>
        <end position="304"/>
    </location>
</feature>
<evidence type="ECO:0000256" key="6">
    <source>
        <dbReference type="ARBA" id="ARBA00044504"/>
    </source>
</evidence>
<dbReference type="PANTHER" id="PTHR23511:SF5">
    <property type="entry name" value="MAJOR FACILITATOR-TYPE TRANSPORTER HXNZ-RELATED"/>
    <property type="match status" value="1"/>
</dbReference>
<name>A0A2G9H5A0_9LAMI</name>
<feature type="transmembrane region" description="Helical" evidence="7">
    <location>
        <begin position="330"/>
        <end position="352"/>
    </location>
</feature>
<feature type="transmembrane region" description="Helical" evidence="7">
    <location>
        <begin position="68"/>
        <end position="85"/>
    </location>
</feature>
<comment type="similarity">
    <text evidence="6">Belongs to the major facilitator superfamily. Phosphate:H(+) symporter (TC 2.A.1.9) family.</text>
</comment>
<dbReference type="PROSITE" id="PS50850">
    <property type="entry name" value="MFS"/>
    <property type="match status" value="1"/>
</dbReference>
<dbReference type="FunFam" id="1.20.1250.20:FF:000232">
    <property type="entry name" value="Organic cation/carnitine transporter 7"/>
    <property type="match status" value="1"/>
</dbReference>
<dbReference type="EMBL" id="NKXS01002638">
    <property type="protein sequence ID" value="PIN12689.1"/>
    <property type="molecule type" value="Genomic_DNA"/>
</dbReference>
<evidence type="ECO:0000256" key="4">
    <source>
        <dbReference type="ARBA" id="ARBA00022989"/>
    </source>
</evidence>
<dbReference type="GO" id="GO:0016020">
    <property type="term" value="C:membrane"/>
    <property type="evidence" value="ECO:0007669"/>
    <property type="project" value="UniProtKB-SubCell"/>
</dbReference>
<keyword evidence="4 7" id="KW-1133">Transmembrane helix</keyword>
<comment type="subcellular location">
    <subcellularLocation>
        <location evidence="1">Membrane</location>
        <topology evidence="1">Multi-pass membrane protein</topology>
    </subcellularLocation>
</comment>
<sequence>METRSMGDSNAMYTLDEALSSVGFGKYQGLLLAFGGLGWVGEAMELMILSFIGSAVQYEWHLSPGQKSLISIVVFAGMLVGAYLWGIISDKYGRKKAILGVSTITAIAGLLSAFSPNYMSLITLRCIAGVGLGGMHVFSSWFLEFVPTRNRGAWMIVFSCFWTLGTIAGAALAWIVMPNFGWRWFVALSSGPSFILLFLYSLAPESPRFLCMKGRTNDALNILEKAASLNGTTLQTGILVPDQNQDHCNEFEASANTYLLSRRSDKASCSMLFVLFSPKLIRTNILVWFLYFGNAFSYYGIVLLTSELSSDQSKCTAIALPSKNSQNTSLYVDSFVTSLAEFPGLVFSAFVVDRVGRKLSMIIMFILAMLLLLPLLIHQNEIVTTTSLFGARAFVSGTFGVAWIYAPEVYPTNIRSTGVGIASAFGKIGGMVCPLVAVGLVDNCQQTYAVILFQVTILATALSVLLSPFETNGKKLTDILVIDDH</sequence>
<dbReference type="AlphaFoldDB" id="A0A2G9H5A0"/>
<protein>
    <submittedName>
        <fullName evidence="9">Synaptic vesicle transporter SV2 (Major facilitator superfamily)</fullName>
    </submittedName>
</protein>
<dbReference type="Pfam" id="PF00083">
    <property type="entry name" value="Sugar_tr"/>
    <property type="match status" value="1"/>
</dbReference>
<dbReference type="InterPro" id="IPR036259">
    <property type="entry name" value="MFS_trans_sf"/>
</dbReference>
<evidence type="ECO:0000313" key="9">
    <source>
        <dbReference type="EMBL" id="PIN12689.1"/>
    </source>
</evidence>